<feature type="transmembrane region" description="Helical" evidence="6">
    <location>
        <begin position="176"/>
        <end position="196"/>
    </location>
</feature>
<evidence type="ECO:0000313" key="10">
    <source>
        <dbReference type="Proteomes" id="UP000701680"/>
    </source>
</evidence>
<keyword evidence="5 6" id="KW-0472">Membrane</keyword>
<keyword evidence="2" id="KW-1003">Cell membrane</keyword>
<dbReference type="PANTHER" id="PTHR30250:SF11">
    <property type="entry name" value="O-ANTIGEN TRANSPORTER-RELATED"/>
    <property type="match status" value="1"/>
</dbReference>
<evidence type="ECO:0000313" key="7">
    <source>
        <dbReference type="EMBL" id="NSK15409.1"/>
    </source>
</evidence>
<feature type="transmembrane region" description="Helical" evidence="6">
    <location>
        <begin position="119"/>
        <end position="137"/>
    </location>
</feature>
<feature type="transmembrane region" description="Helical" evidence="6">
    <location>
        <begin position="46"/>
        <end position="69"/>
    </location>
</feature>
<evidence type="ECO:0000256" key="3">
    <source>
        <dbReference type="ARBA" id="ARBA00022692"/>
    </source>
</evidence>
<comment type="subcellular location">
    <subcellularLocation>
        <location evidence="1">Cell membrane</location>
        <topology evidence="1">Multi-pass membrane protein</topology>
    </subcellularLocation>
</comment>
<dbReference type="EMBL" id="JAAIUO010000009">
    <property type="protein sequence ID" value="NSK15409.1"/>
    <property type="molecule type" value="Genomic_DNA"/>
</dbReference>
<feature type="transmembrane region" description="Helical" evidence="6">
    <location>
        <begin position="333"/>
        <end position="354"/>
    </location>
</feature>
<dbReference type="GO" id="GO:0005886">
    <property type="term" value="C:plasma membrane"/>
    <property type="evidence" value="ECO:0007669"/>
    <property type="project" value="UniProtKB-SubCell"/>
</dbReference>
<dbReference type="Pfam" id="PF01943">
    <property type="entry name" value="Polysacc_synt"/>
    <property type="match status" value="1"/>
</dbReference>
<dbReference type="EMBL" id="JAAITX010000009">
    <property type="protein sequence ID" value="NVH59188.1"/>
    <property type="molecule type" value="Genomic_DNA"/>
</dbReference>
<keyword evidence="9" id="KW-1185">Reference proteome</keyword>
<feature type="transmembrane region" description="Helical" evidence="6">
    <location>
        <begin position="216"/>
        <end position="235"/>
    </location>
</feature>
<dbReference type="Proteomes" id="UP000701680">
    <property type="component" value="Unassembled WGS sequence"/>
</dbReference>
<feature type="transmembrane region" description="Helical" evidence="6">
    <location>
        <begin position="259"/>
        <end position="279"/>
    </location>
</feature>
<gene>
    <name evidence="8" type="ORF">G5A66_11205</name>
    <name evidence="7" type="ORF">G5A75_11195</name>
</gene>
<evidence type="ECO:0000313" key="8">
    <source>
        <dbReference type="EMBL" id="NVH59188.1"/>
    </source>
</evidence>
<protein>
    <submittedName>
        <fullName evidence="8">Polysaccharide biosynthesis protein</fullName>
    </submittedName>
</protein>
<dbReference type="InterPro" id="IPR002797">
    <property type="entry name" value="Polysacc_synth"/>
</dbReference>
<feature type="transmembrane region" description="Helical" evidence="6">
    <location>
        <begin position="149"/>
        <end position="170"/>
    </location>
</feature>
<keyword evidence="4 6" id="KW-1133">Transmembrane helix</keyword>
<dbReference type="InterPro" id="IPR050833">
    <property type="entry name" value="Poly_Biosynth_Transport"/>
</dbReference>
<dbReference type="RefSeq" id="WP_173815063.1">
    <property type="nucleotide sequence ID" value="NZ_JAAITX010000009.1"/>
</dbReference>
<dbReference type="AlphaFoldDB" id="A0A850HJC7"/>
<reference evidence="9 10" key="1">
    <citation type="journal article" date="2020" name="Cell Host Microbe">
        <title>Functional and Genomic Variation between Human-Derived Isolates of Lachnospiraceae Reveals Inter- and Intra-Species Diversity.</title>
        <authorList>
            <person name="Sorbara M.T."/>
            <person name="Littmann E.R."/>
            <person name="Fontana E."/>
            <person name="Moody T.U."/>
            <person name="Kohout C.E."/>
            <person name="Gjonbalaj M."/>
            <person name="Eaton V."/>
            <person name="Seok R."/>
            <person name="Leiner I.M."/>
            <person name="Pamer E.G."/>
        </authorList>
    </citation>
    <scope>NUCLEOTIDE SEQUENCE [LARGE SCALE GENOMIC DNA]</scope>
    <source>
        <strain evidence="8 9">MSK.17.11</strain>
        <strain evidence="7 10">MSK.17.38</strain>
    </source>
</reference>
<comment type="caution">
    <text evidence="8">The sequence shown here is derived from an EMBL/GenBank/DDBJ whole genome shotgun (WGS) entry which is preliminary data.</text>
</comment>
<evidence type="ECO:0000256" key="2">
    <source>
        <dbReference type="ARBA" id="ARBA00022475"/>
    </source>
</evidence>
<proteinExistence type="predicted"/>
<reference evidence="8" key="2">
    <citation type="submission" date="2020-02" db="EMBL/GenBank/DDBJ databases">
        <authorList>
            <person name="Littmann E."/>
            <person name="Sorbara M."/>
        </authorList>
    </citation>
    <scope>NUCLEOTIDE SEQUENCE</scope>
    <source>
        <strain evidence="8">MSK.17.11</strain>
        <strain evidence="7">MSK.17.38</strain>
    </source>
</reference>
<keyword evidence="3 6" id="KW-0812">Transmembrane</keyword>
<feature type="transmembrane region" description="Helical" evidence="6">
    <location>
        <begin position="361"/>
        <end position="380"/>
    </location>
</feature>
<organism evidence="8 9">
    <name type="scientific">Dorea phocaeensis</name>
    <dbReference type="NCBI Taxonomy" id="2040291"/>
    <lineage>
        <taxon>Bacteria</taxon>
        <taxon>Bacillati</taxon>
        <taxon>Bacillota</taxon>
        <taxon>Clostridia</taxon>
        <taxon>Lachnospirales</taxon>
        <taxon>Lachnospiraceae</taxon>
        <taxon>Dorea</taxon>
    </lineage>
</organism>
<feature type="transmembrane region" description="Helical" evidence="6">
    <location>
        <begin position="81"/>
        <end position="107"/>
    </location>
</feature>
<evidence type="ECO:0000256" key="4">
    <source>
        <dbReference type="ARBA" id="ARBA00022989"/>
    </source>
</evidence>
<evidence type="ECO:0000256" key="5">
    <source>
        <dbReference type="ARBA" id="ARBA00023136"/>
    </source>
</evidence>
<evidence type="ECO:0000256" key="1">
    <source>
        <dbReference type="ARBA" id="ARBA00004651"/>
    </source>
</evidence>
<evidence type="ECO:0000256" key="6">
    <source>
        <dbReference type="SAM" id="Phobius"/>
    </source>
</evidence>
<feature type="transmembrane region" description="Helical" evidence="6">
    <location>
        <begin position="291"/>
        <end position="313"/>
    </location>
</feature>
<name>A0A850HJC7_9FIRM</name>
<dbReference type="Proteomes" id="UP000528555">
    <property type="component" value="Unassembled WGS sequence"/>
</dbReference>
<feature type="transmembrane region" description="Helical" evidence="6">
    <location>
        <begin position="12"/>
        <end position="34"/>
    </location>
</feature>
<sequence>MNRTSVGKNAVILTGSKILVSMLGIITAMLLARFRTLEEYGTYSQIIMVADLVSSILLLGLPNSINYFLAKEDETEKRQKFLSVYYTLSTIMTIIIAICLLLALPIIVRYFNNSLIKKFAYVFVIYPWASLMINSLSNSCIVYGKMRKLLYFNVAQSIATLFVLLMAKILGLSFQIYMYFYMASLFVFAVVGILWVRNFSGKIVCSLDRELIQRIFVFSIPIGLASVVGTITIQLDKIVIGRFFSTEQYAIFANASKELPVTLVATSLTAVLLPALVKLLDKEEKRDAVELWGHAASISFCFMALVVGGFLTFAPDIMSLFYSEKYVTTDGVAVFRIYTLILLFKSIYWGIFLNALGKTKFILYTSILTLIFNFIGNIAFYHLIGFIGPAISSLLVIGIMAFVQLRFTGHLLNVPIKKILPWKNFIVNIFQTLIIGVIFAVLKYRIFDCNNRNISITISISMGVVWAVIYGLINLNSLKESWKKLNS</sequence>
<feature type="transmembrane region" description="Helical" evidence="6">
    <location>
        <begin position="386"/>
        <end position="405"/>
    </location>
</feature>
<feature type="transmembrane region" description="Helical" evidence="6">
    <location>
        <begin position="425"/>
        <end position="442"/>
    </location>
</feature>
<evidence type="ECO:0000313" key="9">
    <source>
        <dbReference type="Proteomes" id="UP000528555"/>
    </source>
</evidence>
<dbReference type="PANTHER" id="PTHR30250">
    <property type="entry name" value="PST FAMILY PREDICTED COLANIC ACID TRANSPORTER"/>
    <property type="match status" value="1"/>
</dbReference>
<feature type="transmembrane region" description="Helical" evidence="6">
    <location>
        <begin position="454"/>
        <end position="475"/>
    </location>
</feature>
<accession>A0A850HJC7</accession>